<protein>
    <submittedName>
        <fullName evidence="5">Uncharacterized protein LOC105107673 isoform X1</fullName>
    </submittedName>
</protein>
<dbReference type="Pfam" id="PF24057">
    <property type="entry name" value="DUF7358"/>
    <property type="match status" value="1"/>
</dbReference>
<accession>A0A2P2Q7S9</accession>
<dbReference type="InterPro" id="IPR002921">
    <property type="entry name" value="Fungal_lipase-type"/>
</dbReference>
<name>A0A2P2Q7S9_RHIMU</name>
<feature type="chain" id="PRO_5015158642" evidence="2">
    <location>
        <begin position="18"/>
        <end position="579"/>
    </location>
</feature>
<dbReference type="PANTHER" id="PTHR47030:SF2">
    <property type="entry name" value="LIPASE CLASS 3 FAMILY PROTEIN"/>
    <property type="match status" value="1"/>
</dbReference>
<dbReference type="EMBL" id="GGEC01082513">
    <property type="protein sequence ID" value="MBX62997.1"/>
    <property type="molecule type" value="Transcribed_RNA"/>
</dbReference>
<dbReference type="CDD" id="cd00519">
    <property type="entry name" value="Lipase_3"/>
    <property type="match status" value="1"/>
</dbReference>
<dbReference type="PANTHER" id="PTHR47030">
    <property type="entry name" value="LIPASE CLASS 3 FAMILY PROTEIN"/>
    <property type="match status" value="1"/>
</dbReference>
<evidence type="ECO:0000256" key="2">
    <source>
        <dbReference type="SAM" id="SignalP"/>
    </source>
</evidence>
<feature type="signal peptide" evidence="2">
    <location>
        <begin position="1"/>
        <end position="17"/>
    </location>
</feature>
<dbReference type="SUPFAM" id="SSF53474">
    <property type="entry name" value="alpha/beta-Hydrolases"/>
    <property type="match status" value="1"/>
</dbReference>
<feature type="domain" description="Fungal lipase-type" evidence="3">
    <location>
        <begin position="224"/>
        <end position="380"/>
    </location>
</feature>
<reference evidence="5" key="1">
    <citation type="submission" date="2018-02" db="EMBL/GenBank/DDBJ databases">
        <title>Rhizophora mucronata_Transcriptome.</title>
        <authorList>
            <person name="Meera S.P."/>
            <person name="Sreeshan A."/>
            <person name="Augustine A."/>
        </authorList>
    </citation>
    <scope>NUCLEOTIDE SEQUENCE</scope>
    <source>
        <tissue evidence="5">Leaf</tissue>
    </source>
</reference>
<dbReference type="GO" id="GO:0016787">
    <property type="term" value="F:hydrolase activity"/>
    <property type="evidence" value="ECO:0007669"/>
    <property type="project" value="UniProtKB-KW"/>
</dbReference>
<dbReference type="Pfam" id="PF01764">
    <property type="entry name" value="Lipase_3"/>
    <property type="match status" value="1"/>
</dbReference>
<dbReference type="InterPro" id="IPR055782">
    <property type="entry name" value="DUF7358"/>
</dbReference>
<evidence type="ECO:0000313" key="5">
    <source>
        <dbReference type="EMBL" id="MBX62997.1"/>
    </source>
</evidence>
<feature type="domain" description="DUF7358" evidence="4">
    <location>
        <begin position="1"/>
        <end position="84"/>
    </location>
</feature>
<proteinExistence type="predicted"/>
<evidence type="ECO:0000259" key="4">
    <source>
        <dbReference type="Pfam" id="PF24057"/>
    </source>
</evidence>
<keyword evidence="2" id="KW-0732">Signal</keyword>
<dbReference type="InterPro" id="IPR029058">
    <property type="entry name" value="AB_hydrolase_fold"/>
</dbReference>
<dbReference type="GO" id="GO:0006629">
    <property type="term" value="P:lipid metabolic process"/>
    <property type="evidence" value="ECO:0007669"/>
    <property type="project" value="InterPro"/>
</dbReference>
<evidence type="ECO:0000256" key="1">
    <source>
        <dbReference type="ARBA" id="ARBA00022801"/>
    </source>
</evidence>
<dbReference type="Gene3D" id="3.40.50.1820">
    <property type="entry name" value="alpha/beta hydrolase"/>
    <property type="match status" value="1"/>
</dbReference>
<sequence>MLVLFVFMGFSVPLVQIFSGSEVLRWRSFYAAQDDAWRAHYEEVFDHGIREALCCLGRVRYLSSVSDEDEVYSVAKLLGELVTYRASGTGHLELLAGLALLQRQEKLPNFDQEFMQQEAPKELIQEAYDLHEFAVAAYTGPLLDLGRYNVLFPCTWLYRQGILTPWMRSRRPVLAGDNWWRGHAAAFLKYLNLPPELLRRGRVCPDKCQAAYFIVVLRHLRSVVIAVRGTETPEDLITDGLGRECTLSSDDLDGLRNSSHIHPDVKYSVESSFPHYAHSGIVEAARDLYNQIDGNPEDNEPGSSGFLSSLLGAGGECDGYTVCIVGHSLGGAIASLLGIRLYRRYPDLHVYAYGPLPCVDSVIAEACSEFITSIIHDNEFSARLSVGSVLRLRAAAIVALSRDSKPDTALIFRLAHRFLYLSKYQIGGKNQVDQSYTTLNQSDVGCGDGDIDDENIENPFYNKDAIVNPLPDPVSQFLETVPTSENGSPGDPPELFLPGLVLHIVPQQRNMSLPLWKGWRFQDRAQGYKAYVANRKHFKHIVVSPNMFLDHLPWKCHIAMQKVLETHNVRGILDESQIV</sequence>
<dbReference type="AlphaFoldDB" id="A0A2P2Q7S9"/>
<organism evidence="5">
    <name type="scientific">Rhizophora mucronata</name>
    <name type="common">Asiatic mangrove</name>
    <dbReference type="NCBI Taxonomy" id="61149"/>
    <lineage>
        <taxon>Eukaryota</taxon>
        <taxon>Viridiplantae</taxon>
        <taxon>Streptophyta</taxon>
        <taxon>Embryophyta</taxon>
        <taxon>Tracheophyta</taxon>
        <taxon>Spermatophyta</taxon>
        <taxon>Magnoliopsida</taxon>
        <taxon>eudicotyledons</taxon>
        <taxon>Gunneridae</taxon>
        <taxon>Pentapetalae</taxon>
        <taxon>rosids</taxon>
        <taxon>fabids</taxon>
        <taxon>Malpighiales</taxon>
        <taxon>Rhizophoraceae</taxon>
        <taxon>Rhizophora</taxon>
    </lineage>
</organism>
<evidence type="ECO:0000259" key="3">
    <source>
        <dbReference type="Pfam" id="PF01764"/>
    </source>
</evidence>
<keyword evidence="1" id="KW-0378">Hydrolase</keyword>